<dbReference type="GO" id="GO:0007165">
    <property type="term" value="P:signal transduction"/>
    <property type="evidence" value="ECO:0007669"/>
    <property type="project" value="InterPro"/>
</dbReference>
<dbReference type="PANTHER" id="PTHR46270:SF2">
    <property type="entry name" value="TIR DOMAIN-CONTAINING PROTEIN"/>
    <property type="match status" value="1"/>
</dbReference>
<name>A0A815XXW9_9BILA</name>
<accession>A0A815XXW9</accession>
<dbReference type="SUPFAM" id="SSF52200">
    <property type="entry name" value="Toll/Interleukin receptor TIR domain"/>
    <property type="match status" value="1"/>
</dbReference>
<organism evidence="2 4">
    <name type="scientific">Didymodactylos carnosus</name>
    <dbReference type="NCBI Taxonomy" id="1234261"/>
    <lineage>
        <taxon>Eukaryota</taxon>
        <taxon>Metazoa</taxon>
        <taxon>Spiralia</taxon>
        <taxon>Gnathifera</taxon>
        <taxon>Rotifera</taxon>
        <taxon>Eurotatoria</taxon>
        <taxon>Bdelloidea</taxon>
        <taxon>Philodinida</taxon>
        <taxon>Philodinidae</taxon>
        <taxon>Didymodactylos</taxon>
    </lineage>
</organism>
<dbReference type="OrthoDB" id="9992849at2759"/>
<comment type="caution">
    <text evidence="2">The sequence shown here is derived from an EMBL/GenBank/DDBJ whole genome shotgun (WGS) entry which is preliminary data.</text>
</comment>
<evidence type="ECO:0000259" key="1">
    <source>
        <dbReference type="PROSITE" id="PS50104"/>
    </source>
</evidence>
<feature type="domain" description="TIR" evidence="1">
    <location>
        <begin position="228"/>
        <end position="376"/>
    </location>
</feature>
<evidence type="ECO:0000313" key="3">
    <source>
        <dbReference type="EMBL" id="CAF4424827.1"/>
    </source>
</evidence>
<dbReference type="PANTHER" id="PTHR46270">
    <property type="entry name" value="ARMADILLO-TYPE FOLD-RELATED"/>
    <property type="match status" value="1"/>
</dbReference>
<dbReference type="InterPro" id="IPR035897">
    <property type="entry name" value="Toll_tir_struct_dom_sf"/>
</dbReference>
<dbReference type="Gene3D" id="3.40.50.10140">
    <property type="entry name" value="Toll/interleukin-1 receptor homology (TIR) domain"/>
    <property type="match status" value="1"/>
</dbReference>
<dbReference type="InterPro" id="IPR000157">
    <property type="entry name" value="TIR_dom"/>
</dbReference>
<sequence length="511" mass="59472">MCKHLTSIARHNIGAQTLYNQNALETIRNYKKQVLLNKSLLSETQYSKLGVLLCMTMSLILEPDELKKCKELNEHFYGVFDQLLQIPLVVLTRLFINDEVLDYCLNHTKVNEKLSNTIDFFCQLLSKIYNYLINSNDINKLDQLSLVTLCNLLWSISFQDKYKQKLKNNEELMTIIKALANDNIDLIEYDYIPRHLSSIKKATDGILWNIEDKTLPILPTSTIISNRSRPLVMISYSHGNTTFCKELVEKLQTSGQVDVWVDFLHHHDNASNHTKISHSDDVWEEIAHAIESASIVILIISKEYYDSKSCRQELCYVTDTMKKRIIPVYPNTAPLDYKATGWLGIRIAGQTYIHFGRKSIETATNELVQMIISDAARKPPKQILKSKQYPSLLTTTVNSEKQMKLLKQWTSDDISKWFDFNHIHNDLKVLYEFHSGTSLLLYAEHLKFYYKQEYELIFNRYQEKYGKKLPTFEFIAFLDALYRLLDGNDNFVNSTELPIQTQTKDSETIWL</sequence>
<evidence type="ECO:0000313" key="2">
    <source>
        <dbReference type="EMBL" id="CAF1563161.1"/>
    </source>
</evidence>
<dbReference type="Pfam" id="PF13676">
    <property type="entry name" value="TIR_2"/>
    <property type="match status" value="1"/>
</dbReference>
<dbReference type="EMBL" id="CAJOBC010094409">
    <property type="protein sequence ID" value="CAF4424827.1"/>
    <property type="molecule type" value="Genomic_DNA"/>
</dbReference>
<dbReference type="EMBL" id="CAJNOQ010028644">
    <property type="protein sequence ID" value="CAF1563161.1"/>
    <property type="molecule type" value="Genomic_DNA"/>
</dbReference>
<dbReference type="AlphaFoldDB" id="A0A815XXW9"/>
<evidence type="ECO:0000313" key="4">
    <source>
        <dbReference type="Proteomes" id="UP000663829"/>
    </source>
</evidence>
<proteinExistence type="predicted"/>
<dbReference type="Proteomes" id="UP000663829">
    <property type="component" value="Unassembled WGS sequence"/>
</dbReference>
<reference evidence="2" key="1">
    <citation type="submission" date="2021-02" db="EMBL/GenBank/DDBJ databases">
        <authorList>
            <person name="Nowell W R."/>
        </authorList>
    </citation>
    <scope>NUCLEOTIDE SEQUENCE</scope>
</reference>
<gene>
    <name evidence="2" type="ORF">GPM918_LOCUS39897</name>
    <name evidence="3" type="ORF">SRO942_LOCUS40805</name>
</gene>
<protein>
    <recommendedName>
        <fullName evidence="1">TIR domain-containing protein</fullName>
    </recommendedName>
</protein>
<keyword evidence="4" id="KW-1185">Reference proteome</keyword>
<dbReference type="PROSITE" id="PS50104">
    <property type="entry name" value="TIR"/>
    <property type="match status" value="1"/>
</dbReference>
<dbReference type="Proteomes" id="UP000681722">
    <property type="component" value="Unassembled WGS sequence"/>
</dbReference>